<dbReference type="EMBL" id="DWYC01000036">
    <property type="protein sequence ID" value="HJB56582.1"/>
    <property type="molecule type" value="Genomic_DNA"/>
</dbReference>
<accession>A0A9D2M9M8</accession>
<dbReference type="PROSITE" id="PS50072">
    <property type="entry name" value="CSA_PPIASE_2"/>
    <property type="match status" value="1"/>
</dbReference>
<comment type="caution">
    <text evidence="2">The sequence shown here is derived from an EMBL/GenBank/DDBJ whole genome shotgun (WGS) entry which is preliminary data.</text>
</comment>
<evidence type="ECO:0000313" key="3">
    <source>
        <dbReference type="Proteomes" id="UP000824208"/>
    </source>
</evidence>
<dbReference type="Gene3D" id="2.40.100.10">
    <property type="entry name" value="Cyclophilin-like"/>
    <property type="match status" value="1"/>
</dbReference>
<dbReference type="SUPFAM" id="SSF50891">
    <property type="entry name" value="Cyclophilin-like"/>
    <property type="match status" value="1"/>
</dbReference>
<dbReference type="Proteomes" id="UP000824208">
    <property type="component" value="Unassembled WGS sequence"/>
</dbReference>
<name>A0A9D2M9M8_9FIRM</name>
<feature type="domain" description="PPIase cyclophilin-type" evidence="1">
    <location>
        <begin position="15"/>
        <end position="167"/>
    </location>
</feature>
<organism evidence="2 3">
    <name type="scientific">Candidatus Flavonifractor intestinipullorum</name>
    <dbReference type="NCBI Taxonomy" id="2838587"/>
    <lineage>
        <taxon>Bacteria</taxon>
        <taxon>Bacillati</taxon>
        <taxon>Bacillota</taxon>
        <taxon>Clostridia</taxon>
        <taxon>Eubacteriales</taxon>
        <taxon>Oscillospiraceae</taxon>
        <taxon>Flavonifractor</taxon>
    </lineage>
</organism>
<protein>
    <submittedName>
        <fullName evidence="2">Peptidylprolyl isomerase</fullName>
    </submittedName>
</protein>
<evidence type="ECO:0000259" key="1">
    <source>
        <dbReference type="PROSITE" id="PS50072"/>
    </source>
</evidence>
<dbReference type="AlphaFoldDB" id="A0A9D2M9M8"/>
<dbReference type="Pfam" id="PF00160">
    <property type="entry name" value="Pro_isomerase"/>
    <property type="match status" value="1"/>
</dbReference>
<dbReference type="InterPro" id="IPR029000">
    <property type="entry name" value="Cyclophilin-like_dom_sf"/>
</dbReference>
<sequence>MPSPIVTFFLQHGPRIVCELCPEAAPNTVRSFLHLARLGCYDHHALERLVPGYVADLSYTAFGRPEAKYLIPCEARAKGFPNPLRLTPGTIGMGGYENGIAGGECFFPLAEDPRLEYNYPAFGRVVEGLEEILRWNHLPVRDVPTHLGPGVRVAAPVEPIVFTRVEVETFGVDYPPPERLEGAVLPPNWA</sequence>
<gene>
    <name evidence="2" type="ORF">H9714_03425</name>
</gene>
<reference evidence="2" key="1">
    <citation type="journal article" date="2021" name="PeerJ">
        <title>Extensive microbial diversity within the chicken gut microbiome revealed by metagenomics and culture.</title>
        <authorList>
            <person name="Gilroy R."/>
            <person name="Ravi A."/>
            <person name="Getino M."/>
            <person name="Pursley I."/>
            <person name="Horton D.L."/>
            <person name="Alikhan N.F."/>
            <person name="Baker D."/>
            <person name="Gharbi K."/>
            <person name="Hall N."/>
            <person name="Watson M."/>
            <person name="Adriaenssens E.M."/>
            <person name="Foster-Nyarko E."/>
            <person name="Jarju S."/>
            <person name="Secka A."/>
            <person name="Antonio M."/>
            <person name="Oren A."/>
            <person name="Chaudhuri R.R."/>
            <person name="La Ragione R."/>
            <person name="Hildebrand F."/>
            <person name="Pallen M.J."/>
        </authorList>
    </citation>
    <scope>NUCLEOTIDE SEQUENCE</scope>
    <source>
        <strain evidence="2">CHK189-11263</strain>
    </source>
</reference>
<dbReference type="InterPro" id="IPR002130">
    <property type="entry name" value="Cyclophilin-type_PPIase_dom"/>
</dbReference>
<dbReference type="GO" id="GO:0003755">
    <property type="term" value="F:peptidyl-prolyl cis-trans isomerase activity"/>
    <property type="evidence" value="ECO:0007669"/>
    <property type="project" value="InterPro"/>
</dbReference>
<evidence type="ECO:0000313" key="2">
    <source>
        <dbReference type="EMBL" id="HJB56582.1"/>
    </source>
</evidence>
<reference evidence="2" key="2">
    <citation type="submission" date="2021-04" db="EMBL/GenBank/DDBJ databases">
        <authorList>
            <person name="Gilroy R."/>
        </authorList>
    </citation>
    <scope>NUCLEOTIDE SEQUENCE</scope>
    <source>
        <strain evidence="2">CHK189-11263</strain>
    </source>
</reference>
<proteinExistence type="predicted"/>
<keyword evidence="2" id="KW-0413">Isomerase</keyword>